<dbReference type="PANTHER" id="PTHR31912:SF34">
    <property type="entry name" value="NOTOCHORD-RELATED PROTEIN"/>
    <property type="match status" value="1"/>
</dbReference>
<sequence length="556" mass="64691">MCRNPDISVLLKKECRSEPGTYTDFFDGSYFKTHPLFTANRHALQIQLYYDDFETANPLGSKRGIHKIGSLYFVVRNFPPKFNSVLMNIHLVTLFHTQDLHKYGFDVILEPLINDLKKLESQGLSLPFSDEQVYGTICQITGDNLGMHTILGFNESFSSRYFCRLCLIEKNDCQTVYSEDDPKVILRGKDMFEMHCQSLQENPQLKSLYGLKKRSTLNSLKYLGVVQYEIKLLFGYLTQHFMSEQDLLSRIYGFDSGFLELKNRPTKIILESVGNGIGLNSIQTLCLVKNIPLLFGDIIPAGNKNWNLLLLLLQIMNIVVSPSLTLGMTIYLKHLIVDHHKLFKHLYPHRNLIPKHHFMIHYPSSIRKIGPLLYTWCMRFEAKHKLFKDCFKNFKNITKSLAKKHQMAIAYHWETFTLKQNEYGPIKSFLFRDENVVNNEMLETILSKDVFSTSWVKVDGVEYKAGLVICSAMEEDMPVFCQISDVLLVEDQICFWTNKLFTENFDDHHHAFRVLRSVERCLLKMSELKFHKPFDIQSSYNVSDESMYIIPSFTMF</sequence>
<gene>
    <name evidence="2" type="primary">LOC106579430</name>
</gene>
<proteinExistence type="predicted"/>
<dbReference type="Proteomes" id="UP001652741">
    <property type="component" value="Chromosome ssa19"/>
</dbReference>
<name>A0ABM3DID5_SALSA</name>
<dbReference type="GeneID" id="106579430"/>
<evidence type="ECO:0000313" key="1">
    <source>
        <dbReference type="Proteomes" id="UP001652741"/>
    </source>
</evidence>
<accession>A0ABM3DID5</accession>
<dbReference type="PANTHER" id="PTHR31912">
    <property type="entry name" value="IP13529P"/>
    <property type="match status" value="1"/>
</dbReference>
<dbReference type="RefSeq" id="XP_045558582.1">
    <property type="nucleotide sequence ID" value="XM_045702626.1"/>
</dbReference>
<keyword evidence="1" id="KW-1185">Reference proteome</keyword>
<reference evidence="2" key="1">
    <citation type="submission" date="2025-08" db="UniProtKB">
        <authorList>
            <consortium name="RefSeq"/>
        </authorList>
    </citation>
    <scope>IDENTIFICATION</scope>
</reference>
<protein>
    <submittedName>
        <fullName evidence="2">Uncharacterized protein isoform X1</fullName>
    </submittedName>
</protein>
<evidence type="ECO:0000313" key="2">
    <source>
        <dbReference type="RefSeq" id="XP_045558582.1"/>
    </source>
</evidence>
<organism evidence="1 2">
    <name type="scientific">Salmo salar</name>
    <name type="common">Atlantic salmon</name>
    <dbReference type="NCBI Taxonomy" id="8030"/>
    <lineage>
        <taxon>Eukaryota</taxon>
        <taxon>Metazoa</taxon>
        <taxon>Chordata</taxon>
        <taxon>Craniata</taxon>
        <taxon>Vertebrata</taxon>
        <taxon>Euteleostomi</taxon>
        <taxon>Actinopterygii</taxon>
        <taxon>Neopterygii</taxon>
        <taxon>Teleostei</taxon>
        <taxon>Protacanthopterygii</taxon>
        <taxon>Salmoniformes</taxon>
        <taxon>Salmonidae</taxon>
        <taxon>Salmoninae</taxon>
        <taxon>Salmo</taxon>
    </lineage>
</organism>